<evidence type="ECO:0000256" key="12">
    <source>
        <dbReference type="RuleBase" id="RU361262"/>
    </source>
</evidence>
<evidence type="ECO:0000256" key="4">
    <source>
        <dbReference type="ARBA" id="ARBA00022821"/>
    </source>
</evidence>
<dbReference type="GO" id="GO:0004620">
    <property type="term" value="F:phospholipase activity"/>
    <property type="evidence" value="ECO:0007669"/>
    <property type="project" value="TreeGrafter"/>
</dbReference>
<evidence type="ECO:0000256" key="11">
    <source>
        <dbReference type="PROSITE-ProRule" id="PRU01161"/>
    </source>
</evidence>
<dbReference type="InterPro" id="IPR016035">
    <property type="entry name" value="Acyl_Trfase/lysoPLipase"/>
</dbReference>
<dbReference type="Pfam" id="PF10533">
    <property type="entry name" value="Plant_zn_clust"/>
    <property type="match status" value="1"/>
</dbReference>
<dbReference type="GO" id="GO:0003700">
    <property type="term" value="F:DNA-binding transcription factor activity"/>
    <property type="evidence" value="ECO:0007669"/>
    <property type="project" value="InterPro"/>
</dbReference>
<evidence type="ECO:0000256" key="9">
    <source>
        <dbReference type="ARBA" id="ARBA00023163"/>
    </source>
</evidence>
<dbReference type="GO" id="GO:0043565">
    <property type="term" value="F:sequence-specific DNA binding"/>
    <property type="evidence" value="ECO:0007669"/>
    <property type="project" value="InterPro"/>
</dbReference>
<dbReference type="PANTHER" id="PTHR32176">
    <property type="entry name" value="XYLOSE ISOMERASE"/>
    <property type="match status" value="1"/>
</dbReference>
<feature type="short sequence motif" description="GXGXXG" evidence="11">
    <location>
        <begin position="26"/>
        <end position="31"/>
    </location>
</feature>
<gene>
    <name evidence="16" type="ORF">SAY86_030700</name>
</gene>
<dbReference type="Pfam" id="PF03106">
    <property type="entry name" value="WRKY"/>
    <property type="match status" value="1"/>
</dbReference>
<sequence length="680" mass="74504">MERSSSRVPLQPPTYENLITVLSVDGGGIRGIIPATILTFLESELQKLDGEDARLADYFDVIAGTSTGGLITAMLAAPNEENRPMFTAKEIKEFYLENCPKIFPQDCVFGSPAKIRAVIGPKYSGKYLHKVVGELLGEKKLHETITNIVVPTFDIKMLQPTIFSSYQLRKKPNLDAKLSDICIGTSAAPTYLPAHYFQTKDDTDHVREFNLIDGGVAANNPTLVAMSEVIKQTDYGRFLIISLGTGSRNASENKPYSAKEAARWGVLGWLTSHGSSPLVDVFTQASTDMVDLHISVVSQALHCEDNYLRIQEDKLNELESSVDIATRENLQNLVNVGEKLLKKSVSRVNLDTGVMEPTGDNETNEDALRRLAKKLSDQKHLRLTQSVPEDGGSHGDSTSSVSGALSMDNLIGLLSSQQKPQPSLVHCTNLTDRAVSNFRKMISLLDRTGHARFRRGTVHPPALSTTPQPPSQVLTPSPIVQSPLPPARFPQPHENQSLTLDFTKPNFLGPNTKGRKEIEFVKDSFSVSSSSSFVSSAITGESSVSNGKQGVSLLITPAATPEEVPGVRRRLCSKKRKKRHRKVMRVPAISNKVADIPPDDYSWRKYGQKPIKGSPYPRGYYRCSSVRGCPARKHVERAPDDPALLIVTYDGEHRHSQAAPPEGGAGPVSILRDSVADVLR</sequence>
<proteinExistence type="inferred from homology"/>
<feature type="active site" description="Nucleophile" evidence="11">
    <location>
        <position position="66"/>
    </location>
</feature>
<dbReference type="PROSITE" id="PS51635">
    <property type="entry name" value="PNPLA"/>
    <property type="match status" value="1"/>
</dbReference>
<comment type="subcellular location">
    <subcellularLocation>
        <location evidence="1">Nucleus</location>
    </subcellularLocation>
</comment>
<feature type="active site" description="Proton acceptor" evidence="11">
    <location>
        <position position="213"/>
    </location>
</feature>
<dbReference type="InterPro" id="IPR036576">
    <property type="entry name" value="WRKY_dom_sf"/>
</dbReference>
<dbReference type="Gene3D" id="2.20.25.80">
    <property type="entry name" value="WRKY domain"/>
    <property type="match status" value="1"/>
</dbReference>
<comment type="similarity">
    <text evidence="2 12">Belongs to the patatin family.</text>
</comment>
<dbReference type="GO" id="GO:0005634">
    <property type="term" value="C:nucleus"/>
    <property type="evidence" value="ECO:0007669"/>
    <property type="project" value="UniProtKB-SubCell"/>
</dbReference>
<name>A0AAN7M5K5_TRANT</name>
<evidence type="ECO:0000313" key="17">
    <source>
        <dbReference type="Proteomes" id="UP001346149"/>
    </source>
</evidence>
<dbReference type="InterPro" id="IPR003657">
    <property type="entry name" value="WRKY_dom"/>
</dbReference>
<evidence type="ECO:0000256" key="8">
    <source>
        <dbReference type="ARBA" id="ARBA00023125"/>
    </source>
</evidence>
<dbReference type="InterPro" id="IPR002641">
    <property type="entry name" value="PNPLA_dom"/>
</dbReference>
<dbReference type="FunFam" id="3.40.1090.10:FF:000005">
    <property type="entry name" value="Patatin"/>
    <property type="match status" value="1"/>
</dbReference>
<feature type="short sequence motif" description="GXSXG" evidence="11">
    <location>
        <begin position="64"/>
        <end position="68"/>
    </location>
</feature>
<dbReference type="PANTHER" id="PTHR32176:SF120">
    <property type="entry name" value="PATATIN"/>
    <property type="match status" value="1"/>
</dbReference>
<keyword evidence="3 11" id="KW-0378">Hydrolase</keyword>
<keyword evidence="8" id="KW-0238">DNA-binding</keyword>
<dbReference type="EMBL" id="JAXQNO010000005">
    <property type="protein sequence ID" value="KAK4798374.1"/>
    <property type="molecule type" value="Genomic_DNA"/>
</dbReference>
<keyword evidence="6" id="KW-0805">Transcription regulation</keyword>
<dbReference type="PROSITE" id="PS50811">
    <property type="entry name" value="WRKY"/>
    <property type="match status" value="1"/>
</dbReference>
<keyword evidence="17" id="KW-1185">Reference proteome</keyword>
<feature type="region of interest" description="Disordered" evidence="13">
    <location>
        <begin position="383"/>
        <end position="403"/>
    </location>
</feature>
<dbReference type="Pfam" id="PF01734">
    <property type="entry name" value="Patatin"/>
    <property type="match status" value="1"/>
</dbReference>
<dbReference type="SUPFAM" id="SSF52151">
    <property type="entry name" value="FabD/lysophospholipase-like"/>
    <property type="match status" value="1"/>
</dbReference>
<dbReference type="SMART" id="SM00774">
    <property type="entry name" value="WRKY"/>
    <property type="match status" value="1"/>
</dbReference>
<evidence type="ECO:0000259" key="14">
    <source>
        <dbReference type="PROSITE" id="PS50811"/>
    </source>
</evidence>
<feature type="short sequence motif" description="DGA/G" evidence="11">
    <location>
        <begin position="213"/>
        <end position="215"/>
    </location>
</feature>
<keyword evidence="4" id="KW-0611">Plant defense</keyword>
<accession>A0AAN7M5K5</accession>
<dbReference type="CDD" id="cd07214">
    <property type="entry name" value="Pat17_isozyme_like"/>
    <property type="match status" value="1"/>
</dbReference>
<dbReference type="FunFam" id="2.20.25.80:FF:000004">
    <property type="entry name" value="WRKY transcription factor 65"/>
    <property type="match status" value="1"/>
</dbReference>
<dbReference type="GO" id="GO:0006952">
    <property type="term" value="P:defense response"/>
    <property type="evidence" value="ECO:0007669"/>
    <property type="project" value="UniProtKB-KW"/>
</dbReference>
<dbReference type="Proteomes" id="UP001346149">
    <property type="component" value="Unassembled WGS sequence"/>
</dbReference>
<dbReference type="AlphaFoldDB" id="A0AAN7M5K5"/>
<keyword evidence="9" id="KW-0804">Transcription</keyword>
<comment type="function">
    <text evidence="12">Lipolytic acyl hydrolase (LAH).</text>
</comment>
<evidence type="ECO:0000256" key="6">
    <source>
        <dbReference type="ARBA" id="ARBA00023015"/>
    </source>
</evidence>
<protein>
    <recommendedName>
        <fullName evidence="12">Patatin</fullName>
        <ecNumber evidence="12">3.1.1.-</ecNumber>
    </recommendedName>
</protein>
<evidence type="ECO:0000256" key="13">
    <source>
        <dbReference type="SAM" id="MobiDB-lite"/>
    </source>
</evidence>
<evidence type="ECO:0000256" key="7">
    <source>
        <dbReference type="ARBA" id="ARBA00023098"/>
    </source>
</evidence>
<dbReference type="SUPFAM" id="SSF118290">
    <property type="entry name" value="WRKY DNA-binding domain"/>
    <property type="match status" value="1"/>
</dbReference>
<feature type="domain" description="PNPLA" evidence="15">
    <location>
        <begin position="22"/>
        <end position="226"/>
    </location>
</feature>
<dbReference type="GO" id="GO:0016042">
    <property type="term" value="P:lipid catabolic process"/>
    <property type="evidence" value="ECO:0007669"/>
    <property type="project" value="UniProtKB-UniRule"/>
</dbReference>
<evidence type="ECO:0000256" key="2">
    <source>
        <dbReference type="ARBA" id="ARBA00010240"/>
    </source>
</evidence>
<evidence type="ECO:0000259" key="15">
    <source>
        <dbReference type="PROSITE" id="PS51635"/>
    </source>
</evidence>
<dbReference type="InterPro" id="IPR018872">
    <property type="entry name" value="Zn-cluster-dom"/>
</dbReference>
<keyword evidence="10" id="KW-0539">Nucleus</keyword>
<keyword evidence="5 11" id="KW-0442">Lipid degradation</keyword>
<dbReference type="GO" id="GO:0005516">
    <property type="term" value="F:calmodulin binding"/>
    <property type="evidence" value="ECO:0007669"/>
    <property type="project" value="UniProtKB-ARBA"/>
</dbReference>
<evidence type="ECO:0000256" key="3">
    <source>
        <dbReference type="ARBA" id="ARBA00022801"/>
    </source>
</evidence>
<reference evidence="16 17" key="1">
    <citation type="journal article" date="2023" name="Hortic Res">
        <title>Pangenome of water caltrop reveals structural variations and asymmetric subgenome divergence after allopolyploidization.</title>
        <authorList>
            <person name="Zhang X."/>
            <person name="Chen Y."/>
            <person name="Wang L."/>
            <person name="Yuan Y."/>
            <person name="Fang M."/>
            <person name="Shi L."/>
            <person name="Lu R."/>
            <person name="Comes H.P."/>
            <person name="Ma Y."/>
            <person name="Chen Y."/>
            <person name="Huang G."/>
            <person name="Zhou Y."/>
            <person name="Zheng Z."/>
            <person name="Qiu Y."/>
        </authorList>
    </citation>
    <scope>NUCLEOTIDE SEQUENCE [LARGE SCALE GENOMIC DNA]</scope>
    <source>
        <strain evidence="16">F231</strain>
    </source>
</reference>
<dbReference type="GO" id="GO:0047372">
    <property type="term" value="F:monoacylglycerol lipase activity"/>
    <property type="evidence" value="ECO:0007669"/>
    <property type="project" value="TreeGrafter"/>
</dbReference>
<evidence type="ECO:0000313" key="16">
    <source>
        <dbReference type="EMBL" id="KAK4798374.1"/>
    </source>
</evidence>
<evidence type="ECO:0000256" key="1">
    <source>
        <dbReference type="ARBA" id="ARBA00004123"/>
    </source>
</evidence>
<feature type="domain" description="WRKY" evidence="14">
    <location>
        <begin position="592"/>
        <end position="658"/>
    </location>
</feature>
<organism evidence="16 17">
    <name type="scientific">Trapa natans</name>
    <name type="common">Water chestnut</name>
    <dbReference type="NCBI Taxonomy" id="22666"/>
    <lineage>
        <taxon>Eukaryota</taxon>
        <taxon>Viridiplantae</taxon>
        <taxon>Streptophyta</taxon>
        <taxon>Embryophyta</taxon>
        <taxon>Tracheophyta</taxon>
        <taxon>Spermatophyta</taxon>
        <taxon>Magnoliopsida</taxon>
        <taxon>eudicotyledons</taxon>
        <taxon>Gunneridae</taxon>
        <taxon>Pentapetalae</taxon>
        <taxon>rosids</taxon>
        <taxon>malvids</taxon>
        <taxon>Myrtales</taxon>
        <taxon>Lythraceae</taxon>
        <taxon>Trapa</taxon>
    </lineage>
</organism>
<dbReference type="EC" id="3.1.1.-" evidence="12"/>
<evidence type="ECO:0000256" key="5">
    <source>
        <dbReference type="ARBA" id="ARBA00022963"/>
    </source>
</evidence>
<dbReference type="Gene3D" id="3.40.1090.10">
    <property type="entry name" value="Cytosolic phospholipase A2 catalytic domain"/>
    <property type="match status" value="1"/>
</dbReference>
<comment type="caution">
    <text evidence="16">The sequence shown here is derived from an EMBL/GenBank/DDBJ whole genome shotgun (WGS) entry which is preliminary data.</text>
</comment>
<keyword evidence="7 11" id="KW-0443">Lipid metabolism</keyword>
<evidence type="ECO:0000256" key="10">
    <source>
        <dbReference type="ARBA" id="ARBA00023242"/>
    </source>
</evidence>
<comment type="domain">
    <text evidence="12">The nitrogen atoms of the two glycine residues in the GGXR motif define the oxyanion hole, and stabilize the oxyanion that forms during the nucleophilic attack by the catalytic serine during substrate cleavage.</text>
</comment>